<evidence type="ECO:0000313" key="2">
    <source>
        <dbReference type="Proteomes" id="UP000294558"/>
    </source>
</evidence>
<comment type="caution">
    <text evidence="1">The sequence shown here is derived from an EMBL/GenBank/DDBJ whole genome shotgun (WGS) entry which is preliminary data.</text>
</comment>
<dbReference type="OrthoDB" id="1122317at2"/>
<organism evidence="1 2">
    <name type="scientific">Ilumatobacter fluminis</name>
    <dbReference type="NCBI Taxonomy" id="467091"/>
    <lineage>
        <taxon>Bacteria</taxon>
        <taxon>Bacillati</taxon>
        <taxon>Actinomycetota</taxon>
        <taxon>Acidimicrobiia</taxon>
        <taxon>Acidimicrobiales</taxon>
        <taxon>Ilumatobacteraceae</taxon>
        <taxon>Ilumatobacter</taxon>
    </lineage>
</organism>
<name>A0A4R7HVV3_9ACTN</name>
<evidence type="ECO:0000313" key="1">
    <source>
        <dbReference type="EMBL" id="TDT15112.1"/>
    </source>
</evidence>
<dbReference type="AlphaFoldDB" id="A0A4R7HVV3"/>
<proteinExistence type="predicted"/>
<dbReference type="CDD" id="cd21650">
    <property type="entry name" value="CrtA-like"/>
    <property type="match status" value="1"/>
</dbReference>
<accession>A0A4R7HVV3</accession>
<dbReference type="EMBL" id="SOAU01000001">
    <property type="protein sequence ID" value="TDT15112.1"/>
    <property type="molecule type" value="Genomic_DNA"/>
</dbReference>
<evidence type="ECO:0008006" key="3">
    <source>
        <dbReference type="Google" id="ProtNLM"/>
    </source>
</evidence>
<gene>
    <name evidence="1" type="ORF">BDK89_0673</name>
</gene>
<dbReference type="InterPro" id="IPR049574">
    <property type="entry name" value="CrtA-like"/>
</dbReference>
<sequence length="231" mass="25012">MADVAIASFHLVDVGLRRAPAALARIGLDRRALARTPGLLHARSLGAGRDGRMAMSFQPDRRALFAVWRNEAALDRFLDENPVAARWTTAEASWHVRLRLIEGHGRWAGEPILDEIEPARGIGGPVVTVTRAAIRLGALPSFLRHSRSVTGSLDAVAGLRRAVGFGEVPIVRLGTVAVWDDDGAARRAMTEWSDHAAAMRAAAANRMFTESLFARFEPIPGPDEGVNSVRT</sequence>
<protein>
    <recommendedName>
        <fullName evidence="3">Spheroidene monooxygenase</fullName>
    </recommendedName>
</protein>
<reference evidence="1 2" key="1">
    <citation type="submission" date="2019-03" db="EMBL/GenBank/DDBJ databases">
        <title>Sequencing the genomes of 1000 actinobacteria strains.</title>
        <authorList>
            <person name="Klenk H.-P."/>
        </authorList>
    </citation>
    <scope>NUCLEOTIDE SEQUENCE [LARGE SCALE GENOMIC DNA]</scope>
    <source>
        <strain evidence="1 2">DSM 18936</strain>
    </source>
</reference>
<keyword evidence="2" id="KW-1185">Reference proteome</keyword>
<dbReference type="Proteomes" id="UP000294558">
    <property type="component" value="Unassembled WGS sequence"/>
</dbReference>